<reference evidence="3" key="1">
    <citation type="journal article" date="2017" name="Nat. Ecol. Evol.">
        <title>Genome expansion and lineage-specific genetic innovations in the forest pathogenic fungi Armillaria.</title>
        <authorList>
            <person name="Sipos G."/>
            <person name="Prasanna A.N."/>
            <person name="Walter M.C."/>
            <person name="O'Connor E."/>
            <person name="Balint B."/>
            <person name="Krizsan K."/>
            <person name="Kiss B."/>
            <person name="Hess J."/>
            <person name="Varga T."/>
            <person name="Slot J."/>
            <person name="Riley R."/>
            <person name="Boka B."/>
            <person name="Rigling D."/>
            <person name="Barry K."/>
            <person name="Lee J."/>
            <person name="Mihaltcheva S."/>
            <person name="LaButti K."/>
            <person name="Lipzen A."/>
            <person name="Waldron R."/>
            <person name="Moloney N.M."/>
            <person name="Sperisen C."/>
            <person name="Kredics L."/>
            <person name="Vagvoelgyi C."/>
            <person name="Patrignani A."/>
            <person name="Fitzpatrick D."/>
            <person name="Nagy I."/>
            <person name="Doyle S."/>
            <person name="Anderson J.B."/>
            <person name="Grigoriev I.V."/>
            <person name="Gueldener U."/>
            <person name="Muensterkoetter M."/>
            <person name="Nagy L.G."/>
        </authorList>
    </citation>
    <scope>NUCLEOTIDE SEQUENCE [LARGE SCALE GENOMIC DNA]</scope>
    <source>
        <strain evidence="3">C18/9</strain>
    </source>
</reference>
<dbReference type="EMBL" id="FUEG01000005">
    <property type="protein sequence ID" value="SJL04489.1"/>
    <property type="molecule type" value="Genomic_DNA"/>
</dbReference>
<proteinExistence type="predicted"/>
<gene>
    <name evidence="2" type="ORF">ARMOST_07856</name>
</gene>
<dbReference type="OMA" id="ALYVACM"/>
<evidence type="ECO:0000313" key="2">
    <source>
        <dbReference type="EMBL" id="SJL04489.1"/>
    </source>
</evidence>
<feature type="compositionally biased region" description="Polar residues" evidence="1">
    <location>
        <begin position="204"/>
        <end position="228"/>
    </location>
</feature>
<name>A0A284R726_ARMOS</name>
<organism evidence="2 3">
    <name type="scientific">Armillaria ostoyae</name>
    <name type="common">Armillaria root rot fungus</name>
    <dbReference type="NCBI Taxonomy" id="47428"/>
    <lineage>
        <taxon>Eukaryota</taxon>
        <taxon>Fungi</taxon>
        <taxon>Dikarya</taxon>
        <taxon>Basidiomycota</taxon>
        <taxon>Agaricomycotina</taxon>
        <taxon>Agaricomycetes</taxon>
        <taxon>Agaricomycetidae</taxon>
        <taxon>Agaricales</taxon>
        <taxon>Marasmiineae</taxon>
        <taxon>Physalacriaceae</taxon>
        <taxon>Armillaria</taxon>
    </lineage>
</organism>
<dbReference type="STRING" id="47428.A0A284R726"/>
<accession>A0A284R726</accession>
<sequence length="381" mass="42161">MILDEKCILAPPPPYLQAIAGSSNPPRRRSNLTFSSLPSHLLLQVVYCTFPLEDGEHDGDSKFVRQRENLHWLETSLRLVNRALYIACMHILRSTYLPAYDRLVRPPYSSDPFPTSSPSEIQSPTSPLFTHHRELATLDRFISLLAHEDRLLDTSELHLPREEACKDLFDLVQPKSRLEDLVAEQGSRLGVVVLDRLRSKGHRSTSSGLSFSSAMTSTSTLNSPHDSTCSIKKHCDTETSSPSSSPVPSVQSLSIAKRKKSSFNLFSFGRSKKPITPPPSPSVPVQRPSIDPIPFSTLSISFSPRSIGLVYTPPPEALRSSSATCSSSPYGGSTYGSLSMSMNASVLRKKTLVVISRTRDEPLEISAKRLVQSLQTWLEED</sequence>
<dbReference type="OrthoDB" id="2536866at2759"/>
<feature type="region of interest" description="Disordered" evidence="1">
    <location>
        <begin position="202"/>
        <end position="228"/>
    </location>
</feature>
<feature type="region of interest" description="Disordered" evidence="1">
    <location>
        <begin position="233"/>
        <end position="252"/>
    </location>
</feature>
<feature type="compositionally biased region" description="Low complexity" evidence="1">
    <location>
        <begin position="240"/>
        <end position="252"/>
    </location>
</feature>
<dbReference type="Proteomes" id="UP000219338">
    <property type="component" value="Unassembled WGS sequence"/>
</dbReference>
<evidence type="ECO:0000313" key="3">
    <source>
        <dbReference type="Proteomes" id="UP000219338"/>
    </source>
</evidence>
<protein>
    <submittedName>
        <fullName evidence="2">Uncharacterized protein</fullName>
    </submittedName>
</protein>
<dbReference type="AlphaFoldDB" id="A0A284R726"/>
<evidence type="ECO:0000256" key="1">
    <source>
        <dbReference type="SAM" id="MobiDB-lite"/>
    </source>
</evidence>
<keyword evidence="3" id="KW-1185">Reference proteome</keyword>